<dbReference type="EMBL" id="JBGBPQ010000001">
    <property type="protein sequence ID" value="KAL1530641.1"/>
    <property type="molecule type" value="Genomic_DNA"/>
</dbReference>
<evidence type="ECO:0000256" key="6">
    <source>
        <dbReference type="SAM" id="Phobius"/>
    </source>
</evidence>
<dbReference type="Proteomes" id="UP001515480">
    <property type="component" value="Unassembled WGS sequence"/>
</dbReference>
<evidence type="ECO:0000256" key="3">
    <source>
        <dbReference type="ARBA" id="ARBA00022989"/>
    </source>
</evidence>
<feature type="transmembrane region" description="Helical" evidence="6">
    <location>
        <begin position="33"/>
        <end position="55"/>
    </location>
</feature>
<feature type="compositionally biased region" description="Low complexity" evidence="5">
    <location>
        <begin position="425"/>
        <end position="442"/>
    </location>
</feature>
<dbReference type="Pfam" id="PF05653">
    <property type="entry name" value="Mg_trans_NIPA"/>
    <property type="match status" value="1"/>
</dbReference>
<dbReference type="AlphaFoldDB" id="A0AB34KCV7"/>
<comment type="subcellular location">
    <subcellularLocation>
        <location evidence="1">Membrane</location>
        <topology evidence="1">Multi-pass membrane protein</topology>
    </subcellularLocation>
</comment>
<gene>
    <name evidence="7" type="ORF">AB1Y20_001541</name>
</gene>
<evidence type="ECO:0008006" key="9">
    <source>
        <dbReference type="Google" id="ProtNLM"/>
    </source>
</evidence>
<accession>A0AB34KCV7</accession>
<evidence type="ECO:0000256" key="5">
    <source>
        <dbReference type="SAM" id="MobiDB-lite"/>
    </source>
</evidence>
<organism evidence="7 8">
    <name type="scientific">Prymnesium parvum</name>
    <name type="common">Toxic golden alga</name>
    <dbReference type="NCBI Taxonomy" id="97485"/>
    <lineage>
        <taxon>Eukaryota</taxon>
        <taxon>Haptista</taxon>
        <taxon>Haptophyta</taxon>
        <taxon>Prymnesiophyceae</taxon>
        <taxon>Prymnesiales</taxon>
        <taxon>Prymnesiaceae</taxon>
        <taxon>Prymnesium</taxon>
    </lineage>
</organism>
<keyword evidence="2 6" id="KW-0812">Transmembrane</keyword>
<feature type="region of interest" description="Disordered" evidence="5">
    <location>
        <begin position="346"/>
        <end position="446"/>
    </location>
</feature>
<feature type="transmembrane region" description="Helical" evidence="6">
    <location>
        <begin position="275"/>
        <end position="296"/>
    </location>
</feature>
<protein>
    <recommendedName>
        <fullName evidence="9">Magnesium transporter</fullName>
    </recommendedName>
</protein>
<reference evidence="7 8" key="1">
    <citation type="journal article" date="2024" name="Science">
        <title>Giant polyketide synthase enzymes in the biosynthesis of giant marine polyether toxins.</title>
        <authorList>
            <person name="Fallon T.R."/>
            <person name="Shende V.V."/>
            <person name="Wierzbicki I.H."/>
            <person name="Pendleton A.L."/>
            <person name="Watervoot N.F."/>
            <person name="Auber R.P."/>
            <person name="Gonzalez D.J."/>
            <person name="Wisecaver J.H."/>
            <person name="Moore B.S."/>
        </authorList>
    </citation>
    <scope>NUCLEOTIDE SEQUENCE [LARGE SCALE GENOMIC DNA]</scope>
    <source>
        <strain evidence="7 8">12B1</strain>
    </source>
</reference>
<feature type="transmembrane region" description="Helical" evidence="6">
    <location>
        <begin position="242"/>
        <end position="263"/>
    </location>
</feature>
<dbReference type="PANTHER" id="PTHR12570">
    <property type="match status" value="1"/>
</dbReference>
<keyword evidence="3 6" id="KW-1133">Transmembrane helix</keyword>
<feature type="compositionally biased region" description="Basic and acidic residues" evidence="5">
    <location>
        <begin position="347"/>
        <end position="366"/>
    </location>
</feature>
<dbReference type="PANTHER" id="PTHR12570:SF9">
    <property type="entry name" value="MAGNESIUM TRANSPORTER NIPA8-RELATED"/>
    <property type="match status" value="1"/>
</dbReference>
<feature type="region of interest" description="Disordered" evidence="5">
    <location>
        <begin position="569"/>
        <end position="621"/>
    </location>
</feature>
<evidence type="ECO:0000313" key="8">
    <source>
        <dbReference type="Proteomes" id="UP001515480"/>
    </source>
</evidence>
<dbReference type="GO" id="GO:0016020">
    <property type="term" value="C:membrane"/>
    <property type="evidence" value="ECO:0007669"/>
    <property type="project" value="UniProtKB-SubCell"/>
</dbReference>
<evidence type="ECO:0000256" key="4">
    <source>
        <dbReference type="ARBA" id="ARBA00023136"/>
    </source>
</evidence>
<feature type="compositionally biased region" description="Low complexity" evidence="5">
    <location>
        <begin position="582"/>
        <end position="596"/>
    </location>
</feature>
<feature type="region of interest" description="Disordered" evidence="5">
    <location>
        <begin position="1"/>
        <end position="27"/>
    </location>
</feature>
<name>A0AB34KCV7_PRYPA</name>
<feature type="transmembrane region" description="Helical" evidence="6">
    <location>
        <begin position="75"/>
        <end position="104"/>
    </location>
</feature>
<dbReference type="GO" id="GO:0015095">
    <property type="term" value="F:magnesium ion transmembrane transporter activity"/>
    <property type="evidence" value="ECO:0007669"/>
    <property type="project" value="InterPro"/>
</dbReference>
<evidence type="ECO:0000256" key="1">
    <source>
        <dbReference type="ARBA" id="ARBA00004141"/>
    </source>
</evidence>
<feature type="transmembrane region" description="Helical" evidence="6">
    <location>
        <begin position="308"/>
        <end position="326"/>
    </location>
</feature>
<keyword evidence="4 6" id="KW-0472">Membrane</keyword>
<evidence type="ECO:0000313" key="7">
    <source>
        <dbReference type="EMBL" id="KAL1530641.1"/>
    </source>
</evidence>
<comment type="caution">
    <text evidence="7">The sequence shown here is derived from an EMBL/GenBank/DDBJ whole genome shotgun (WGS) entry which is preliminary data.</text>
</comment>
<feature type="transmembrane region" description="Helical" evidence="6">
    <location>
        <begin position="167"/>
        <end position="188"/>
    </location>
</feature>
<proteinExistence type="predicted"/>
<dbReference type="InterPro" id="IPR008521">
    <property type="entry name" value="Mg_trans_NIPA"/>
</dbReference>
<feature type="transmembrane region" description="Helical" evidence="6">
    <location>
        <begin position="124"/>
        <end position="146"/>
    </location>
</feature>
<sequence>MSATFGTQFVPPSPPSPESTSCGAGSKSDPQVWTYIIGVVLGVLASIGINVGNNVQALGLAKQAAEGAPRHNRQFWMGTITFVVASIINFAAFGLAPAAVLAPLESVQFVSNLCFARFVNHVNITWHMIFGSFLVVFGTVLAIAFGPSRVLQFSVDDLIDFWAGADWIIYLIINLTLAFGTQTCHMVYERAHKAGKDLKHSATVLPVTFGVSSALAGSYCVVQAKCMSELFEIFLAEPTCILTHWFFYVTLVLLLICLFIWLARLNAALTKYDPLFIIPLLQSNYILFSTLTGGVFFREFSQLSTAGWIFFVVGILIMFFGLFMLAPSTDAPEANPKVYPETAIASPEEHNSSLHEGQPDSNRDGADLPPLARIKLPPDPDEGSEAESTKQHRGSASVSTTLDEKQPQPRAVNLREVQGANSPEFASRPQSRRSSASSVPFQEPRLSSFKQPPLIFEPSTLRAPQAVGAVGAVVMLRSATPVVQEYASRRFGGFRRSRELPGSQPTSTLASTEPSINLFTASDGGVLPAPPDECDPVDLRSTWPPPNAKKKKGVGLVTEERFDLAVRKPISTGENVAAQRPLTTSLEESEHGSLGSNCGERIGKDGHPASPVGSLREQQVT</sequence>
<feature type="transmembrane region" description="Helical" evidence="6">
    <location>
        <begin position="200"/>
        <end position="222"/>
    </location>
</feature>
<evidence type="ECO:0000256" key="2">
    <source>
        <dbReference type="ARBA" id="ARBA00022692"/>
    </source>
</evidence>
<keyword evidence="8" id="KW-1185">Reference proteome</keyword>